<dbReference type="EMBL" id="JACIFH010000001">
    <property type="protein sequence ID" value="MBB4138573.1"/>
    <property type="molecule type" value="Genomic_DNA"/>
</dbReference>
<accession>A0AA40VLS2</accession>
<organism evidence="2 3">
    <name type="scientific">Microbacterium invictum</name>
    <dbReference type="NCBI Taxonomy" id="515415"/>
    <lineage>
        <taxon>Bacteria</taxon>
        <taxon>Bacillati</taxon>
        <taxon>Actinomycetota</taxon>
        <taxon>Actinomycetes</taxon>
        <taxon>Micrococcales</taxon>
        <taxon>Microbacteriaceae</taxon>
        <taxon>Microbacterium</taxon>
    </lineage>
</organism>
<dbReference type="Proteomes" id="UP000549113">
    <property type="component" value="Unassembled WGS sequence"/>
</dbReference>
<evidence type="ECO:0000256" key="1">
    <source>
        <dbReference type="SAM" id="Phobius"/>
    </source>
</evidence>
<keyword evidence="1" id="KW-0472">Membrane</keyword>
<evidence type="ECO:0000313" key="3">
    <source>
        <dbReference type="Proteomes" id="UP000549113"/>
    </source>
</evidence>
<gene>
    <name evidence="2" type="ORF">BKA10_000367</name>
</gene>
<keyword evidence="3" id="KW-1185">Reference proteome</keyword>
<sequence length="56" mass="5658">MIGISFGISGQLLPNISLVESVAIVGILSIIGLISLAVATRAAMHSAPIAEIGSRQ</sequence>
<dbReference type="RefSeq" id="WP_183498346.1">
    <property type="nucleotide sequence ID" value="NZ_BAABCO010000003.1"/>
</dbReference>
<evidence type="ECO:0000313" key="2">
    <source>
        <dbReference type="EMBL" id="MBB4138573.1"/>
    </source>
</evidence>
<reference evidence="2 3" key="1">
    <citation type="submission" date="2020-08" db="EMBL/GenBank/DDBJ databases">
        <title>Sequencing the genomes of 1000 actinobacteria strains.</title>
        <authorList>
            <person name="Klenk H.-P."/>
        </authorList>
    </citation>
    <scope>NUCLEOTIDE SEQUENCE [LARGE SCALE GENOMIC DNA]</scope>
    <source>
        <strain evidence="2 3">DSM 19600</strain>
    </source>
</reference>
<comment type="caution">
    <text evidence="2">The sequence shown here is derived from an EMBL/GenBank/DDBJ whole genome shotgun (WGS) entry which is preliminary data.</text>
</comment>
<proteinExistence type="predicted"/>
<keyword evidence="1" id="KW-0812">Transmembrane</keyword>
<name>A0AA40VLS2_9MICO</name>
<protein>
    <submittedName>
        <fullName evidence="2">Uncharacterized protein</fullName>
    </submittedName>
</protein>
<feature type="transmembrane region" description="Helical" evidence="1">
    <location>
        <begin position="16"/>
        <end position="39"/>
    </location>
</feature>
<dbReference type="AlphaFoldDB" id="A0AA40VLS2"/>
<keyword evidence="1" id="KW-1133">Transmembrane helix</keyword>